<proteinExistence type="predicted"/>
<dbReference type="EMBL" id="BMVC01000002">
    <property type="protein sequence ID" value="GHC82504.1"/>
    <property type="molecule type" value="Genomic_DNA"/>
</dbReference>
<feature type="compositionally biased region" description="Basic and acidic residues" evidence="1">
    <location>
        <begin position="97"/>
        <end position="111"/>
    </location>
</feature>
<sequence length="121" mass="13349">MVPARGERNPTHLRPYPVAADRVTHPFGFVQSRLLAKLPPELPPTPLGTPMAECLGCGAVGRPEELPGGLCRPCRSTEPVRECGPSPEVVRGKAARIRREMRAKLGREGGPRRTRRGRKRR</sequence>
<gene>
    <name evidence="2" type="ORF">GCM10010334_10790</name>
</gene>
<evidence type="ECO:0000256" key="1">
    <source>
        <dbReference type="SAM" id="MobiDB-lite"/>
    </source>
</evidence>
<feature type="compositionally biased region" description="Basic residues" evidence="1">
    <location>
        <begin position="112"/>
        <end position="121"/>
    </location>
</feature>
<accession>A0A918WTW6</accession>
<reference evidence="2" key="2">
    <citation type="submission" date="2020-09" db="EMBL/GenBank/DDBJ databases">
        <authorList>
            <person name="Sun Q."/>
            <person name="Ohkuma M."/>
        </authorList>
    </citation>
    <scope>NUCLEOTIDE SEQUENCE</scope>
    <source>
        <strain evidence="2">JCM 4637</strain>
    </source>
</reference>
<evidence type="ECO:0000313" key="2">
    <source>
        <dbReference type="EMBL" id="GHC82504.1"/>
    </source>
</evidence>
<reference evidence="2" key="1">
    <citation type="journal article" date="2014" name="Int. J. Syst. Evol. Microbiol.">
        <title>Complete genome sequence of Corynebacterium casei LMG S-19264T (=DSM 44701T), isolated from a smear-ripened cheese.</title>
        <authorList>
            <consortium name="US DOE Joint Genome Institute (JGI-PGF)"/>
            <person name="Walter F."/>
            <person name="Albersmeier A."/>
            <person name="Kalinowski J."/>
            <person name="Ruckert C."/>
        </authorList>
    </citation>
    <scope>NUCLEOTIDE SEQUENCE</scope>
    <source>
        <strain evidence="2">JCM 4637</strain>
    </source>
</reference>
<name>A0A918WTW6_9ACTN</name>
<feature type="region of interest" description="Disordered" evidence="1">
    <location>
        <begin position="81"/>
        <end position="121"/>
    </location>
</feature>
<organism evidence="2 3">
    <name type="scientific">Streptomyces finlayi</name>
    <dbReference type="NCBI Taxonomy" id="67296"/>
    <lineage>
        <taxon>Bacteria</taxon>
        <taxon>Bacillati</taxon>
        <taxon>Actinomycetota</taxon>
        <taxon>Actinomycetes</taxon>
        <taxon>Kitasatosporales</taxon>
        <taxon>Streptomycetaceae</taxon>
        <taxon>Streptomyces</taxon>
    </lineage>
</organism>
<evidence type="ECO:0000313" key="3">
    <source>
        <dbReference type="Proteomes" id="UP000638353"/>
    </source>
</evidence>
<dbReference type="Proteomes" id="UP000638353">
    <property type="component" value="Unassembled WGS sequence"/>
</dbReference>
<comment type="caution">
    <text evidence="2">The sequence shown here is derived from an EMBL/GenBank/DDBJ whole genome shotgun (WGS) entry which is preliminary data.</text>
</comment>
<dbReference type="AlphaFoldDB" id="A0A918WTW6"/>
<protein>
    <submittedName>
        <fullName evidence="2">Uncharacterized protein</fullName>
    </submittedName>
</protein>